<evidence type="ECO:0000313" key="2">
    <source>
        <dbReference type="Proteomes" id="UP000789920"/>
    </source>
</evidence>
<reference evidence="1" key="1">
    <citation type="submission" date="2021-06" db="EMBL/GenBank/DDBJ databases">
        <authorList>
            <person name="Kallberg Y."/>
            <person name="Tangrot J."/>
            <person name="Rosling A."/>
        </authorList>
    </citation>
    <scope>NUCLEOTIDE SEQUENCE</scope>
    <source>
        <strain evidence="1">MA461A</strain>
    </source>
</reference>
<gene>
    <name evidence="1" type="ORF">RPERSI_LOCUS1246</name>
</gene>
<accession>A0ACA9KQH0</accession>
<keyword evidence="2" id="KW-1185">Reference proteome</keyword>
<dbReference type="EMBL" id="CAJVQC010001103">
    <property type="protein sequence ID" value="CAG8487550.1"/>
    <property type="molecule type" value="Genomic_DNA"/>
</dbReference>
<name>A0ACA9KQH0_9GLOM</name>
<protein>
    <submittedName>
        <fullName evidence="1">8342_t:CDS:1</fullName>
    </submittedName>
</protein>
<proteinExistence type="predicted"/>
<dbReference type="Proteomes" id="UP000789920">
    <property type="component" value="Unassembled WGS sequence"/>
</dbReference>
<evidence type="ECO:0000313" key="1">
    <source>
        <dbReference type="EMBL" id="CAG8487550.1"/>
    </source>
</evidence>
<comment type="caution">
    <text evidence="1">The sequence shown here is derived from an EMBL/GenBank/DDBJ whole genome shotgun (WGS) entry which is preliminary data.</text>
</comment>
<organism evidence="1 2">
    <name type="scientific">Racocetra persica</name>
    <dbReference type="NCBI Taxonomy" id="160502"/>
    <lineage>
        <taxon>Eukaryota</taxon>
        <taxon>Fungi</taxon>
        <taxon>Fungi incertae sedis</taxon>
        <taxon>Mucoromycota</taxon>
        <taxon>Glomeromycotina</taxon>
        <taxon>Glomeromycetes</taxon>
        <taxon>Diversisporales</taxon>
        <taxon>Gigasporaceae</taxon>
        <taxon>Racocetra</taxon>
    </lineage>
</organism>
<sequence length="156" mass="17663">MSDIHSTYQTLDNNIHEPASTQEPANSFQDEDALNRSICKCEQFKTPNKLLLEKHKGPSINRCISNFLEQFYRLYQPTIDFDKPNNQQDNSGESTSSDNFFYVDLSPIVSFTEEDSAIGAPTYSNIGNYTKTDLSDISNSQPSMKNLHSTCFQDSL</sequence>